<dbReference type="Proteomes" id="UP000215453">
    <property type="component" value="Chromosome 1"/>
</dbReference>
<reference evidence="1 2" key="1">
    <citation type="submission" date="2016-10" db="EMBL/GenBank/DDBJ databases">
        <authorList>
            <person name="Varghese N."/>
        </authorList>
    </citation>
    <scope>NUCLEOTIDE SEQUENCE [LARGE SCALE GENOMIC DNA]</scope>
</reference>
<evidence type="ECO:0000313" key="1">
    <source>
        <dbReference type="EMBL" id="SMY19617.1"/>
    </source>
</evidence>
<organism evidence="1 2">
    <name type="scientific">Zymoseptoria tritici ST99CH_1A5</name>
    <dbReference type="NCBI Taxonomy" id="1276529"/>
    <lineage>
        <taxon>Eukaryota</taxon>
        <taxon>Fungi</taxon>
        <taxon>Dikarya</taxon>
        <taxon>Ascomycota</taxon>
        <taxon>Pezizomycotina</taxon>
        <taxon>Dothideomycetes</taxon>
        <taxon>Dothideomycetidae</taxon>
        <taxon>Mycosphaerellales</taxon>
        <taxon>Mycosphaerellaceae</taxon>
        <taxon>Zymoseptoria</taxon>
    </lineage>
</organism>
<dbReference type="AlphaFoldDB" id="A0A1Y6L582"/>
<accession>A0A1Y6L582</accession>
<name>A0A1Y6L582_ZYMTR</name>
<dbReference type="EMBL" id="LT882676">
    <property type="protein sequence ID" value="SMY19617.1"/>
    <property type="molecule type" value="Genomic_DNA"/>
</dbReference>
<protein>
    <submittedName>
        <fullName evidence="1">Uncharacterized protein</fullName>
    </submittedName>
</protein>
<proteinExistence type="predicted"/>
<dbReference type="PANTHER" id="PTHR38846">
    <property type="entry name" value="C3H1-TYPE DOMAIN-CONTAINING PROTEIN"/>
    <property type="match status" value="1"/>
</dbReference>
<dbReference type="PANTHER" id="PTHR38846:SF1">
    <property type="entry name" value="C3H1-TYPE DOMAIN-CONTAINING PROTEIN"/>
    <property type="match status" value="1"/>
</dbReference>
<gene>
    <name evidence="1" type="ORF">ZT1A5_G1052</name>
</gene>
<sequence>MAGKKSAKQKRDAVHTNIINVFTTHYGTEDNILENWQKLCKDVGVTVGSSLTQCKKALKTAHINIVDFVAAKQAGAVIPRHASANKLREYTKNTGGKVFPLKKAKASPFLKAFLIQMYL</sequence>
<evidence type="ECO:0000313" key="2">
    <source>
        <dbReference type="Proteomes" id="UP000215453"/>
    </source>
</evidence>